<organism evidence="1 2">
    <name type="scientific">Racocetra fulgida</name>
    <dbReference type="NCBI Taxonomy" id="60492"/>
    <lineage>
        <taxon>Eukaryota</taxon>
        <taxon>Fungi</taxon>
        <taxon>Fungi incertae sedis</taxon>
        <taxon>Mucoromycota</taxon>
        <taxon>Glomeromycotina</taxon>
        <taxon>Glomeromycetes</taxon>
        <taxon>Diversisporales</taxon>
        <taxon>Gigasporaceae</taxon>
        <taxon>Racocetra</taxon>
    </lineage>
</organism>
<sequence length="529" mass="62316">LEDVRKKLAEGRDDWEAEKLLFKQNDIQIYHKDEIHYKLEKIQVPESDKYIIYVENLLKKVKAHIDDRIFTFSLDPGDKLEKIRIILLGKFVKIFNNEVIDFKFRWKDGRIVDKFEETLNNLEEILVNGNELYVSTLQESEITIYSSHTGAVKSFIFTLHKGKKLTEIRKELEDTWKEHRHHYMCPDCCFLNREKARIPKSKEDKLTLGEILLIQNGQNVLNIHREHDSNDYDLVKLINKCGYGFITKNVSVEQAEYRAFTITETPDQHVFENKYEEDTLKCKTEFHELCERNFITFGNTTSILPWVSVFFGVNREVSLKKLENYQKAIEYSYARVRRVCINISKNNTKEFNDDVEKALEEKAQDKKVENLKQIAEKYGYFYASSVYFDMTVEIGLQMVKADASSTSKTGQNSKTETSNTECYRMIKGGDISKSDRCDWINSLNDPEKWDIIEYHHINSIFSLLKNDLQIRVLEALGKRILRVDEIIYPTEEERYIHKLAGELNDIPNINECQIFTTIIKERKDRHIFS</sequence>
<comment type="caution">
    <text evidence="1">The sequence shown here is derived from an EMBL/GenBank/DDBJ whole genome shotgun (WGS) entry which is preliminary data.</text>
</comment>
<name>A0A9N9CH93_9GLOM</name>
<evidence type="ECO:0000313" key="2">
    <source>
        <dbReference type="Proteomes" id="UP000789396"/>
    </source>
</evidence>
<gene>
    <name evidence="1" type="ORF">RFULGI_LOCUS6576</name>
</gene>
<proteinExistence type="predicted"/>
<dbReference type="Proteomes" id="UP000789396">
    <property type="component" value="Unassembled WGS sequence"/>
</dbReference>
<keyword evidence="2" id="KW-1185">Reference proteome</keyword>
<protein>
    <submittedName>
        <fullName evidence="1">10791_t:CDS:1</fullName>
    </submittedName>
</protein>
<evidence type="ECO:0000313" key="1">
    <source>
        <dbReference type="EMBL" id="CAG8600321.1"/>
    </source>
</evidence>
<reference evidence="1" key="1">
    <citation type="submission" date="2021-06" db="EMBL/GenBank/DDBJ databases">
        <authorList>
            <person name="Kallberg Y."/>
            <person name="Tangrot J."/>
            <person name="Rosling A."/>
        </authorList>
    </citation>
    <scope>NUCLEOTIDE SEQUENCE</scope>
    <source>
        <strain evidence="1">IN212</strain>
    </source>
</reference>
<dbReference type="EMBL" id="CAJVPZ010008659">
    <property type="protein sequence ID" value="CAG8600321.1"/>
    <property type="molecule type" value="Genomic_DNA"/>
</dbReference>
<accession>A0A9N9CH93</accession>
<dbReference type="OrthoDB" id="2417580at2759"/>
<feature type="non-terminal residue" evidence="1">
    <location>
        <position position="529"/>
    </location>
</feature>
<dbReference type="AlphaFoldDB" id="A0A9N9CH93"/>